<feature type="transmembrane region" description="Helical" evidence="1">
    <location>
        <begin position="158"/>
        <end position="181"/>
    </location>
</feature>
<dbReference type="PANTHER" id="PTHR23028:SF53">
    <property type="entry name" value="ACYL_TRANSF_3 DOMAIN-CONTAINING PROTEIN"/>
    <property type="match status" value="1"/>
</dbReference>
<keyword evidence="3" id="KW-0808">Transferase</keyword>
<name>Q0G4V5_9HYPH</name>
<gene>
    <name evidence="3" type="ORF">FP2506_10706</name>
</gene>
<protein>
    <submittedName>
        <fullName evidence="3">Acyltransferase</fullName>
    </submittedName>
</protein>
<comment type="caution">
    <text evidence="3">The sequence shown here is derived from an EMBL/GenBank/DDBJ whole genome shotgun (WGS) entry which is preliminary data.</text>
</comment>
<feature type="transmembrane region" description="Helical" evidence="1">
    <location>
        <begin position="193"/>
        <end position="212"/>
    </location>
</feature>
<feature type="transmembrane region" description="Helical" evidence="1">
    <location>
        <begin position="131"/>
        <end position="151"/>
    </location>
</feature>
<dbReference type="InterPro" id="IPR050879">
    <property type="entry name" value="Acyltransferase_3"/>
</dbReference>
<evidence type="ECO:0000256" key="1">
    <source>
        <dbReference type="SAM" id="Phobius"/>
    </source>
</evidence>
<feature type="transmembrane region" description="Helical" evidence="1">
    <location>
        <begin position="268"/>
        <end position="288"/>
    </location>
</feature>
<dbReference type="AlphaFoldDB" id="Q0G4V5"/>
<evidence type="ECO:0000313" key="4">
    <source>
        <dbReference type="Proteomes" id="UP000004310"/>
    </source>
</evidence>
<evidence type="ECO:0000259" key="2">
    <source>
        <dbReference type="Pfam" id="PF01757"/>
    </source>
</evidence>
<reference evidence="3 4" key="1">
    <citation type="journal article" date="2010" name="J. Bacteriol.">
        <title>Genome sequence of Fulvimarina pelagi HTCC2506T, a Mn(II)-oxidizing alphaproteobacterium possessing an aerobic anoxygenic photosynthetic gene cluster and Xanthorhodopsin.</title>
        <authorList>
            <person name="Kang I."/>
            <person name="Oh H.M."/>
            <person name="Lim S.I."/>
            <person name="Ferriera S."/>
            <person name="Giovannoni S.J."/>
            <person name="Cho J.C."/>
        </authorList>
    </citation>
    <scope>NUCLEOTIDE SEQUENCE [LARGE SCALE GENOMIC DNA]</scope>
    <source>
        <strain evidence="3 4">HTCC2506</strain>
    </source>
</reference>
<dbReference type="Proteomes" id="UP000004310">
    <property type="component" value="Unassembled WGS sequence"/>
</dbReference>
<sequence length="357" mass="40114">MFDCWRFIAAMLIMTYHFLFWGPAGSEIAIEYLFRLLPLLDMFFMISGFFITSRYTDSLQTVADYTSFLRRRVARLYPLHLLTTLFFVCAAVYGWSINAPHYPWALDLQSLPYHLLGIHALGLTPDLALNYVSWSVSAEFFSYALFPVIVLAVRKRGILGLSAVIVTYLVGLEWVSAMGVFPSGHWTSADSFGAYRAFCDFMIGGLLARIVASETLKVDTPYLGIAFMGLAVTCMLTLQPWYVIFALLILSLLTSSLAEVQNPRSTEALAFAMPVTAAAFGIYIWHPVFEFIFLRAIWDRWLETTGWISFYVFMVLPMLITIVVAVGSFRLLEPAMAKVIEGARPAGSARHRAVHAP</sequence>
<dbReference type="Pfam" id="PF01757">
    <property type="entry name" value="Acyl_transf_3"/>
    <property type="match status" value="1"/>
</dbReference>
<feature type="transmembrane region" description="Helical" evidence="1">
    <location>
        <begin position="76"/>
        <end position="96"/>
    </location>
</feature>
<evidence type="ECO:0000313" key="3">
    <source>
        <dbReference type="EMBL" id="EAU43309.1"/>
    </source>
</evidence>
<proteinExistence type="predicted"/>
<feature type="transmembrane region" description="Helical" evidence="1">
    <location>
        <begin position="308"/>
        <end position="332"/>
    </location>
</feature>
<dbReference type="GO" id="GO:0016747">
    <property type="term" value="F:acyltransferase activity, transferring groups other than amino-acyl groups"/>
    <property type="evidence" value="ECO:0007669"/>
    <property type="project" value="InterPro"/>
</dbReference>
<feature type="domain" description="Acyltransferase 3" evidence="2">
    <location>
        <begin position="2"/>
        <end position="324"/>
    </location>
</feature>
<dbReference type="PANTHER" id="PTHR23028">
    <property type="entry name" value="ACETYLTRANSFERASE"/>
    <property type="match status" value="1"/>
</dbReference>
<accession>Q0G4V5</accession>
<keyword evidence="3" id="KW-0012">Acyltransferase</keyword>
<dbReference type="EMBL" id="AATP01000001">
    <property type="protein sequence ID" value="EAU43309.1"/>
    <property type="molecule type" value="Genomic_DNA"/>
</dbReference>
<dbReference type="HOGENOM" id="CLU_005679_2_1_5"/>
<keyword evidence="1" id="KW-1133">Transmembrane helix</keyword>
<keyword evidence="1" id="KW-0472">Membrane</keyword>
<keyword evidence="1" id="KW-0812">Transmembrane</keyword>
<dbReference type="InterPro" id="IPR002656">
    <property type="entry name" value="Acyl_transf_3_dom"/>
</dbReference>
<keyword evidence="4" id="KW-1185">Reference proteome</keyword>
<dbReference type="GO" id="GO:0000271">
    <property type="term" value="P:polysaccharide biosynthetic process"/>
    <property type="evidence" value="ECO:0007669"/>
    <property type="project" value="TreeGrafter"/>
</dbReference>
<feature type="transmembrane region" description="Helical" evidence="1">
    <location>
        <begin position="221"/>
        <end position="238"/>
    </location>
</feature>
<feature type="transmembrane region" description="Helical" evidence="1">
    <location>
        <begin position="36"/>
        <end position="55"/>
    </location>
</feature>
<feature type="transmembrane region" description="Helical" evidence="1">
    <location>
        <begin position="7"/>
        <end position="24"/>
    </location>
</feature>
<organism evidence="3 4">
    <name type="scientific">Fulvimarina pelagi HTCC2506</name>
    <dbReference type="NCBI Taxonomy" id="314231"/>
    <lineage>
        <taxon>Bacteria</taxon>
        <taxon>Pseudomonadati</taxon>
        <taxon>Pseudomonadota</taxon>
        <taxon>Alphaproteobacteria</taxon>
        <taxon>Hyphomicrobiales</taxon>
        <taxon>Aurantimonadaceae</taxon>
        <taxon>Fulvimarina</taxon>
    </lineage>
</organism>
<dbReference type="STRING" id="217511.GCA_001463845_00892"/>
<dbReference type="eggNOG" id="COG1835">
    <property type="taxonomic scope" value="Bacteria"/>
</dbReference>
<dbReference type="GO" id="GO:0016020">
    <property type="term" value="C:membrane"/>
    <property type="evidence" value="ECO:0007669"/>
    <property type="project" value="TreeGrafter"/>
</dbReference>